<dbReference type="EMBL" id="DXDC01000458">
    <property type="protein sequence ID" value="HIY67582.1"/>
    <property type="molecule type" value="Genomic_DNA"/>
</dbReference>
<comment type="caution">
    <text evidence="7">The sequence shown here is derived from an EMBL/GenBank/DDBJ whole genome shotgun (WGS) entry which is preliminary data.</text>
</comment>
<comment type="similarity">
    <text evidence="2 6">Belongs to the 4-toluene sulfonate uptake permease (TSUP) (TC 2.A.102) family.</text>
</comment>
<evidence type="ECO:0000313" key="7">
    <source>
        <dbReference type="EMBL" id="HIY67582.1"/>
    </source>
</evidence>
<comment type="subcellular location">
    <subcellularLocation>
        <location evidence="6">Cell membrane</location>
        <topology evidence="6">Multi-pass membrane protein</topology>
    </subcellularLocation>
    <subcellularLocation>
        <location evidence="1">Membrane</location>
        <topology evidence="1">Multi-pass membrane protein</topology>
    </subcellularLocation>
</comment>
<dbReference type="InterPro" id="IPR051598">
    <property type="entry name" value="TSUP/Inactive_protease-like"/>
</dbReference>
<keyword evidence="6" id="KW-1003">Cell membrane</keyword>
<dbReference type="GO" id="GO:0005886">
    <property type="term" value="C:plasma membrane"/>
    <property type="evidence" value="ECO:0007669"/>
    <property type="project" value="UniProtKB-SubCell"/>
</dbReference>
<keyword evidence="5 6" id="KW-0472">Membrane</keyword>
<protein>
    <recommendedName>
        <fullName evidence="6">Probable membrane transporter protein</fullName>
    </recommendedName>
</protein>
<evidence type="ECO:0000256" key="4">
    <source>
        <dbReference type="ARBA" id="ARBA00022989"/>
    </source>
</evidence>
<feature type="transmembrane region" description="Helical" evidence="6">
    <location>
        <begin position="16"/>
        <end position="36"/>
    </location>
</feature>
<evidence type="ECO:0000313" key="8">
    <source>
        <dbReference type="Proteomes" id="UP000824005"/>
    </source>
</evidence>
<dbReference type="AlphaFoldDB" id="A0A9D1YXI7"/>
<dbReference type="Pfam" id="PF01925">
    <property type="entry name" value="TauE"/>
    <property type="match status" value="2"/>
</dbReference>
<accession>A0A9D1YXI7</accession>
<dbReference type="Proteomes" id="UP000824005">
    <property type="component" value="Unassembled WGS sequence"/>
</dbReference>
<dbReference type="InterPro" id="IPR002781">
    <property type="entry name" value="TM_pro_TauE-like"/>
</dbReference>
<feature type="transmembrane region" description="Helical" evidence="6">
    <location>
        <begin position="110"/>
        <end position="137"/>
    </location>
</feature>
<reference evidence="7" key="2">
    <citation type="submission" date="2021-04" db="EMBL/GenBank/DDBJ databases">
        <authorList>
            <person name="Gilroy R."/>
        </authorList>
    </citation>
    <scope>NUCLEOTIDE SEQUENCE</scope>
    <source>
        <strain evidence="7">ChiGjej1B1-98</strain>
    </source>
</reference>
<gene>
    <name evidence="7" type="ORF">H9830_15060</name>
</gene>
<keyword evidence="4 6" id="KW-1133">Transmembrane helix</keyword>
<evidence type="ECO:0000256" key="3">
    <source>
        <dbReference type="ARBA" id="ARBA00022692"/>
    </source>
</evidence>
<organism evidence="7 8">
    <name type="scientific">Candidatus Agrococcus pullicola</name>
    <dbReference type="NCBI Taxonomy" id="2838429"/>
    <lineage>
        <taxon>Bacteria</taxon>
        <taxon>Bacillati</taxon>
        <taxon>Actinomycetota</taxon>
        <taxon>Actinomycetes</taxon>
        <taxon>Micrococcales</taxon>
        <taxon>Microbacteriaceae</taxon>
        <taxon>Agrococcus</taxon>
    </lineage>
</organism>
<feature type="non-terminal residue" evidence="7">
    <location>
        <position position="1"/>
    </location>
</feature>
<keyword evidence="3 6" id="KW-0812">Transmembrane</keyword>
<evidence type="ECO:0000256" key="1">
    <source>
        <dbReference type="ARBA" id="ARBA00004141"/>
    </source>
</evidence>
<proteinExistence type="inferred from homology"/>
<evidence type="ECO:0000256" key="5">
    <source>
        <dbReference type="ARBA" id="ARBA00023136"/>
    </source>
</evidence>
<feature type="transmembrane region" description="Helical" evidence="6">
    <location>
        <begin position="174"/>
        <end position="193"/>
    </location>
</feature>
<name>A0A9D1YXI7_9MICO</name>
<sequence length="227" mass="23327">LVPALLVVLGMERRQAAGTSLAAIVPMAAVGVISYGAAGQVDLLAALLIAAGAVIGAQIGALLLAKLPVPVIRWVFIAFLGFVAVDLLISVPSRESALEIDWWSGAGLALLGLVTGILSSILGVGGGAVVVPALMLFFGSSDLVAKGTSLAMMIPTALSGTIANLRRGNVDLRAGLVIGLTASVTTVLGTLIAQWISPLAGNILFACFIVVILVRMLLEEIRGWRRR</sequence>
<feature type="transmembrane region" description="Helical" evidence="6">
    <location>
        <begin position="43"/>
        <end position="65"/>
    </location>
</feature>
<feature type="transmembrane region" description="Helical" evidence="6">
    <location>
        <begin position="199"/>
        <end position="218"/>
    </location>
</feature>
<feature type="transmembrane region" description="Helical" evidence="6">
    <location>
        <begin position="143"/>
        <end position="162"/>
    </location>
</feature>
<evidence type="ECO:0000256" key="6">
    <source>
        <dbReference type="RuleBase" id="RU363041"/>
    </source>
</evidence>
<feature type="transmembrane region" description="Helical" evidence="6">
    <location>
        <begin position="71"/>
        <end position="89"/>
    </location>
</feature>
<dbReference type="PANTHER" id="PTHR43701">
    <property type="entry name" value="MEMBRANE TRANSPORTER PROTEIN MJ0441-RELATED"/>
    <property type="match status" value="1"/>
</dbReference>
<evidence type="ECO:0000256" key="2">
    <source>
        <dbReference type="ARBA" id="ARBA00009142"/>
    </source>
</evidence>
<reference evidence="7" key="1">
    <citation type="journal article" date="2021" name="PeerJ">
        <title>Extensive microbial diversity within the chicken gut microbiome revealed by metagenomics and culture.</title>
        <authorList>
            <person name="Gilroy R."/>
            <person name="Ravi A."/>
            <person name="Getino M."/>
            <person name="Pursley I."/>
            <person name="Horton D.L."/>
            <person name="Alikhan N.F."/>
            <person name="Baker D."/>
            <person name="Gharbi K."/>
            <person name="Hall N."/>
            <person name="Watson M."/>
            <person name="Adriaenssens E.M."/>
            <person name="Foster-Nyarko E."/>
            <person name="Jarju S."/>
            <person name="Secka A."/>
            <person name="Antonio M."/>
            <person name="Oren A."/>
            <person name="Chaudhuri R.R."/>
            <person name="La Ragione R."/>
            <person name="Hildebrand F."/>
            <person name="Pallen M.J."/>
        </authorList>
    </citation>
    <scope>NUCLEOTIDE SEQUENCE</scope>
    <source>
        <strain evidence="7">ChiGjej1B1-98</strain>
    </source>
</reference>
<dbReference type="PANTHER" id="PTHR43701:SF2">
    <property type="entry name" value="MEMBRANE TRANSPORTER PROTEIN YJNA-RELATED"/>
    <property type="match status" value="1"/>
</dbReference>